<dbReference type="PANTHER" id="PTHR45138:SF9">
    <property type="entry name" value="DIGUANYLATE CYCLASE DGCM-RELATED"/>
    <property type="match status" value="1"/>
</dbReference>
<keyword evidence="3" id="KW-1133">Transmembrane helix</keyword>
<dbReference type="InterPro" id="IPR050469">
    <property type="entry name" value="Diguanylate_Cyclase"/>
</dbReference>
<sequence length="319" mass="36690">MAFLALFTKSFFLSAMLFVATFIYYLGFYVCKKHQNIQLSSAIVLYSLYLLMFFLVFTGGVANTGPLWIYIVAPVSLSIHGFRRGLIDIAVFTTLIILIMFIPSNIAYHAIYPIEFKLRLIYSFLTVSFLTTLYEYTRDHALKKTLELKHKYQKLANFDPLTNLSNRRVAYDILKQEQSHLSRNKEKLSILICDVDEFKRVNDQYGHNAGDAVLIELAKLFNEQIREQDCVARWGGEEFLFILPQTSAKNAAIIAEKIRSKVENHVINYQEHNIQITISMGIAQFEMDAGIDEVINHADKCLYKAKDLGRNRIQASNEN</sequence>
<dbReference type="Gene3D" id="3.30.70.270">
    <property type="match status" value="1"/>
</dbReference>
<dbReference type="Proteomes" id="UP001266357">
    <property type="component" value="Unassembled WGS sequence"/>
</dbReference>
<evidence type="ECO:0000256" key="1">
    <source>
        <dbReference type="ARBA" id="ARBA00012528"/>
    </source>
</evidence>
<reference evidence="5 6" key="1">
    <citation type="submission" date="2023-09" db="EMBL/GenBank/DDBJ databases">
        <authorList>
            <person name="Rey-Velasco X."/>
        </authorList>
    </citation>
    <scope>NUCLEOTIDE SEQUENCE [LARGE SCALE GENOMIC DNA]</scope>
    <source>
        <strain evidence="5 6">W431</strain>
    </source>
</reference>
<feature type="transmembrane region" description="Helical" evidence="3">
    <location>
        <begin position="43"/>
        <end position="61"/>
    </location>
</feature>
<dbReference type="SMART" id="SM00267">
    <property type="entry name" value="GGDEF"/>
    <property type="match status" value="1"/>
</dbReference>
<dbReference type="Pfam" id="PF00990">
    <property type="entry name" value="GGDEF"/>
    <property type="match status" value="1"/>
</dbReference>
<dbReference type="SUPFAM" id="SSF55073">
    <property type="entry name" value="Nucleotide cyclase"/>
    <property type="match status" value="1"/>
</dbReference>
<feature type="transmembrane region" description="Helical" evidence="3">
    <location>
        <begin position="12"/>
        <end position="31"/>
    </location>
</feature>
<feature type="transmembrane region" description="Helical" evidence="3">
    <location>
        <begin position="89"/>
        <end position="108"/>
    </location>
</feature>
<dbReference type="NCBIfam" id="TIGR00254">
    <property type="entry name" value="GGDEF"/>
    <property type="match status" value="1"/>
</dbReference>
<dbReference type="InterPro" id="IPR029787">
    <property type="entry name" value="Nucleotide_cyclase"/>
</dbReference>
<keyword evidence="6" id="KW-1185">Reference proteome</keyword>
<dbReference type="RefSeq" id="WP_311580891.1">
    <property type="nucleotide sequence ID" value="NZ_JAVRIF010000004.1"/>
</dbReference>
<name>A0ABU3A0Z6_9GAMM</name>
<proteinExistence type="predicted"/>
<dbReference type="GO" id="GO:0052621">
    <property type="term" value="F:diguanylate cyclase activity"/>
    <property type="evidence" value="ECO:0007669"/>
    <property type="project" value="UniProtKB-EC"/>
</dbReference>
<evidence type="ECO:0000313" key="6">
    <source>
        <dbReference type="Proteomes" id="UP001266357"/>
    </source>
</evidence>
<evidence type="ECO:0000313" key="5">
    <source>
        <dbReference type="EMBL" id="MDT0603851.1"/>
    </source>
</evidence>
<gene>
    <name evidence="5" type="ORF">RM573_09620</name>
</gene>
<comment type="caution">
    <text evidence="5">The sequence shown here is derived from an EMBL/GenBank/DDBJ whole genome shotgun (WGS) entry which is preliminary data.</text>
</comment>
<feature type="domain" description="GGDEF" evidence="4">
    <location>
        <begin position="186"/>
        <end position="318"/>
    </location>
</feature>
<dbReference type="CDD" id="cd01949">
    <property type="entry name" value="GGDEF"/>
    <property type="match status" value="1"/>
</dbReference>
<keyword evidence="3" id="KW-0812">Transmembrane</keyword>
<dbReference type="InterPro" id="IPR043128">
    <property type="entry name" value="Rev_trsase/Diguanyl_cyclase"/>
</dbReference>
<accession>A0ABU3A0Z6</accession>
<keyword evidence="3" id="KW-0472">Membrane</keyword>
<feature type="transmembrane region" description="Helical" evidence="3">
    <location>
        <begin position="67"/>
        <end position="82"/>
    </location>
</feature>
<evidence type="ECO:0000259" key="4">
    <source>
        <dbReference type="PROSITE" id="PS50887"/>
    </source>
</evidence>
<dbReference type="PROSITE" id="PS50887">
    <property type="entry name" value="GGDEF"/>
    <property type="match status" value="1"/>
</dbReference>
<dbReference type="EC" id="2.7.7.65" evidence="1"/>
<organism evidence="5 6">
    <name type="scientific">Thalassotalea castellviae</name>
    <dbReference type="NCBI Taxonomy" id="3075612"/>
    <lineage>
        <taxon>Bacteria</taxon>
        <taxon>Pseudomonadati</taxon>
        <taxon>Pseudomonadota</taxon>
        <taxon>Gammaproteobacteria</taxon>
        <taxon>Alteromonadales</taxon>
        <taxon>Colwelliaceae</taxon>
        <taxon>Thalassotalea</taxon>
    </lineage>
</organism>
<dbReference type="EMBL" id="JAVRIF010000004">
    <property type="protein sequence ID" value="MDT0603851.1"/>
    <property type="molecule type" value="Genomic_DNA"/>
</dbReference>
<keyword evidence="5" id="KW-0548">Nucleotidyltransferase</keyword>
<protein>
    <recommendedName>
        <fullName evidence="1">diguanylate cyclase</fullName>
        <ecNumber evidence="1">2.7.7.65</ecNumber>
    </recommendedName>
</protein>
<evidence type="ECO:0000256" key="2">
    <source>
        <dbReference type="ARBA" id="ARBA00034247"/>
    </source>
</evidence>
<dbReference type="PANTHER" id="PTHR45138">
    <property type="entry name" value="REGULATORY COMPONENTS OF SENSORY TRANSDUCTION SYSTEM"/>
    <property type="match status" value="1"/>
</dbReference>
<dbReference type="InterPro" id="IPR000160">
    <property type="entry name" value="GGDEF_dom"/>
</dbReference>
<keyword evidence="5" id="KW-0808">Transferase</keyword>
<comment type="catalytic activity">
    <reaction evidence="2">
        <text>2 GTP = 3',3'-c-di-GMP + 2 diphosphate</text>
        <dbReference type="Rhea" id="RHEA:24898"/>
        <dbReference type="ChEBI" id="CHEBI:33019"/>
        <dbReference type="ChEBI" id="CHEBI:37565"/>
        <dbReference type="ChEBI" id="CHEBI:58805"/>
        <dbReference type="EC" id="2.7.7.65"/>
    </reaction>
</comment>
<evidence type="ECO:0000256" key="3">
    <source>
        <dbReference type="SAM" id="Phobius"/>
    </source>
</evidence>